<dbReference type="PANTHER" id="PTHR47169:SF3">
    <property type="match status" value="1"/>
</dbReference>
<accession>A0AAF1ATY9</accession>
<dbReference type="InterPro" id="IPR036397">
    <property type="entry name" value="RNaseH_sf"/>
</dbReference>
<dbReference type="Gene3D" id="3.30.420.10">
    <property type="entry name" value="Ribonuclease H-like superfamily/Ribonuclease H"/>
    <property type="match status" value="1"/>
</dbReference>
<name>A0AAF1ATY9_DAUCS</name>
<dbReference type="AlphaFoldDB" id="A0AAF1ATY9"/>
<protein>
    <recommendedName>
        <fullName evidence="3">Transposase</fullName>
    </recommendedName>
</protein>
<evidence type="ECO:0008006" key="3">
    <source>
        <dbReference type="Google" id="ProtNLM"/>
    </source>
</evidence>
<sequence>MQKAAGQPYNMTTKGHNSGIKRIQVQPNAITEINMGDRACIRDLAVQLKVSSSTANRMIKKGLIKPHTNPLHPALKEANLFQRFEWVLNLLMGDTPTTKRQYYPIYNFVHIDEKWFYLSKKSHRVYLERNVKGKYRAAKSSKFIPKVMFTAAVARPRFNADKECTFDGKIGIFPFTYQEPAEKASKYRAKGTIMTKIVESDNARTHIGQDDPEWQQAHQQGHFTFILVQQPPNSPDLNILDLGFFRSIQFLMHKKVPKDVDDMLEAVHHAYNELEPTTLGNVWLSYKYVMNEVLKVKGSNDYLVPHVNKKKLAAEGKLPIQVTAPMWVVHEA</sequence>
<reference evidence="1" key="2">
    <citation type="submission" date="2022-03" db="EMBL/GenBank/DDBJ databases">
        <title>Draft title - Genomic analysis of global carrot germplasm unveils the trajectory of domestication and the origin of high carotenoid orange carrot.</title>
        <authorList>
            <person name="Iorizzo M."/>
            <person name="Ellison S."/>
            <person name="Senalik D."/>
            <person name="Macko-Podgorni A."/>
            <person name="Grzebelus D."/>
            <person name="Bostan H."/>
            <person name="Rolling W."/>
            <person name="Curaba J."/>
            <person name="Simon P."/>
        </authorList>
    </citation>
    <scope>NUCLEOTIDE SEQUENCE</scope>
    <source>
        <tissue evidence="1">Leaf</tissue>
    </source>
</reference>
<gene>
    <name evidence="1" type="ORF">DCAR_0414605</name>
</gene>
<dbReference type="EMBL" id="CP093346">
    <property type="protein sequence ID" value="WOG95293.1"/>
    <property type="molecule type" value="Genomic_DNA"/>
</dbReference>
<dbReference type="KEGG" id="dcr:108203464"/>
<dbReference type="Proteomes" id="UP000077755">
    <property type="component" value="Chromosome 4"/>
</dbReference>
<dbReference type="PANTHER" id="PTHR47169">
    <property type="entry name" value="OS01G0541250 PROTEIN"/>
    <property type="match status" value="1"/>
</dbReference>
<evidence type="ECO:0000313" key="1">
    <source>
        <dbReference type="EMBL" id="WOG95293.1"/>
    </source>
</evidence>
<organism evidence="1 2">
    <name type="scientific">Daucus carota subsp. sativus</name>
    <name type="common">Carrot</name>
    <dbReference type="NCBI Taxonomy" id="79200"/>
    <lineage>
        <taxon>Eukaryota</taxon>
        <taxon>Viridiplantae</taxon>
        <taxon>Streptophyta</taxon>
        <taxon>Embryophyta</taxon>
        <taxon>Tracheophyta</taxon>
        <taxon>Spermatophyta</taxon>
        <taxon>Magnoliopsida</taxon>
        <taxon>eudicotyledons</taxon>
        <taxon>Gunneridae</taxon>
        <taxon>Pentapetalae</taxon>
        <taxon>asterids</taxon>
        <taxon>campanulids</taxon>
        <taxon>Apiales</taxon>
        <taxon>Apiaceae</taxon>
        <taxon>Apioideae</taxon>
        <taxon>Scandiceae</taxon>
        <taxon>Daucinae</taxon>
        <taxon>Daucus</taxon>
        <taxon>Daucus sect. Daucus</taxon>
    </lineage>
</organism>
<reference evidence="1" key="1">
    <citation type="journal article" date="2016" name="Nat. Genet.">
        <title>A high-quality carrot genome assembly provides new insights into carotenoid accumulation and asterid genome evolution.</title>
        <authorList>
            <person name="Iorizzo M."/>
            <person name="Ellison S."/>
            <person name="Senalik D."/>
            <person name="Zeng P."/>
            <person name="Satapoomin P."/>
            <person name="Huang J."/>
            <person name="Bowman M."/>
            <person name="Iovene M."/>
            <person name="Sanseverino W."/>
            <person name="Cavagnaro P."/>
            <person name="Yildiz M."/>
            <person name="Macko-Podgorni A."/>
            <person name="Moranska E."/>
            <person name="Grzebelus E."/>
            <person name="Grzebelus D."/>
            <person name="Ashrafi H."/>
            <person name="Zheng Z."/>
            <person name="Cheng S."/>
            <person name="Spooner D."/>
            <person name="Van Deynze A."/>
            <person name="Simon P."/>
        </authorList>
    </citation>
    <scope>NUCLEOTIDE SEQUENCE</scope>
    <source>
        <tissue evidence="1">Leaf</tissue>
    </source>
</reference>
<proteinExistence type="predicted"/>
<evidence type="ECO:0000313" key="2">
    <source>
        <dbReference type="Proteomes" id="UP000077755"/>
    </source>
</evidence>
<keyword evidence="2" id="KW-1185">Reference proteome</keyword>
<dbReference type="GO" id="GO:0003676">
    <property type="term" value="F:nucleic acid binding"/>
    <property type="evidence" value="ECO:0007669"/>
    <property type="project" value="InterPro"/>
</dbReference>